<dbReference type="GO" id="GO:0046935">
    <property type="term" value="F:1-phosphatidylinositol-3-kinase regulator activity"/>
    <property type="evidence" value="ECO:0007669"/>
    <property type="project" value="TreeGrafter"/>
</dbReference>
<dbReference type="OrthoDB" id="3175255at2759"/>
<dbReference type="InterPro" id="IPR036860">
    <property type="entry name" value="SH2_dom_sf"/>
</dbReference>
<protein>
    <submittedName>
        <fullName evidence="2">PIK3R1_2_3</fullName>
    </submittedName>
</protein>
<dbReference type="InterPro" id="IPR032498">
    <property type="entry name" value="PI3K_P85_iSH2"/>
</dbReference>
<proteinExistence type="predicted"/>
<dbReference type="PRINTS" id="PR00401">
    <property type="entry name" value="SH2DOMAIN"/>
</dbReference>
<sequence length="245" mass="28501">MIQGNGDPLGDPSLTDAEWYWGDITREEVNEKLKDSPDGTFLVRDASSRGGEYTLTLRKGGINKLVKICRGGERLYGFAEPFQFRSVRELVEFYQKESLREYNVILDTRLLYPINRFAPSEDIECDESVERVALKLKEVNSLYLGQSRKYDRYYDEYHRAAGDIVQIRQALDAATATVDMFEAQIELHTKAQSNVFPHEKAALKANFEIIVKRLEHYREKKKTLSSELKKEKREISLFRQRNEFS</sequence>
<dbReference type="GO" id="GO:0005942">
    <property type="term" value="C:phosphatidylinositol 3-kinase complex"/>
    <property type="evidence" value="ECO:0007669"/>
    <property type="project" value="TreeGrafter"/>
</dbReference>
<dbReference type="Proteomes" id="UP000675881">
    <property type="component" value="Chromosome 3"/>
</dbReference>
<dbReference type="InterPro" id="IPR000980">
    <property type="entry name" value="SH2"/>
</dbReference>
<dbReference type="AlphaFoldDB" id="A0A7R8CQS9"/>
<dbReference type="SMART" id="SM00252">
    <property type="entry name" value="SH2"/>
    <property type="match status" value="1"/>
</dbReference>
<reference evidence="2" key="1">
    <citation type="submission" date="2021-02" db="EMBL/GenBank/DDBJ databases">
        <authorList>
            <person name="Bekaert M."/>
        </authorList>
    </citation>
    <scope>NUCLEOTIDE SEQUENCE</scope>
    <source>
        <strain evidence="2">IoA-00</strain>
    </source>
</reference>
<dbReference type="Pfam" id="PF16454">
    <property type="entry name" value="PI3K_P85_iSH2"/>
    <property type="match status" value="1"/>
</dbReference>
<dbReference type="PANTHER" id="PTHR10155">
    <property type="entry name" value="PHOSPHATIDYLINOSITOL 3-KINASE REGULATORY SUBUNIT"/>
    <property type="match status" value="1"/>
</dbReference>
<dbReference type="GO" id="GO:0046854">
    <property type="term" value="P:phosphatidylinositol phosphate biosynthetic process"/>
    <property type="evidence" value="ECO:0007669"/>
    <property type="project" value="TreeGrafter"/>
</dbReference>
<name>A0A7R8CQS9_LEPSM</name>
<accession>A0A7R8CQS9</accession>
<evidence type="ECO:0000313" key="3">
    <source>
        <dbReference type="Proteomes" id="UP000675881"/>
    </source>
</evidence>
<dbReference type="PROSITE" id="PS50001">
    <property type="entry name" value="SH2"/>
    <property type="match status" value="1"/>
</dbReference>
<dbReference type="PANTHER" id="PTHR10155:SF10">
    <property type="entry name" value="PI3K21B, ISOFORM B"/>
    <property type="match status" value="1"/>
</dbReference>
<dbReference type="GO" id="GO:0008286">
    <property type="term" value="P:insulin receptor signaling pathway"/>
    <property type="evidence" value="ECO:0007669"/>
    <property type="project" value="TreeGrafter"/>
</dbReference>
<dbReference type="EMBL" id="HG994582">
    <property type="protein sequence ID" value="CAF2896101.1"/>
    <property type="molecule type" value="Genomic_DNA"/>
</dbReference>
<dbReference type="Pfam" id="PF00017">
    <property type="entry name" value="SH2"/>
    <property type="match status" value="1"/>
</dbReference>
<organism evidence="2 3">
    <name type="scientific">Lepeophtheirus salmonis</name>
    <name type="common">Salmon louse</name>
    <name type="synonym">Caligus salmonis</name>
    <dbReference type="NCBI Taxonomy" id="72036"/>
    <lineage>
        <taxon>Eukaryota</taxon>
        <taxon>Metazoa</taxon>
        <taxon>Ecdysozoa</taxon>
        <taxon>Arthropoda</taxon>
        <taxon>Crustacea</taxon>
        <taxon>Multicrustacea</taxon>
        <taxon>Hexanauplia</taxon>
        <taxon>Copepoda</taxon>
        <taxon>Siphonostomatoida</taxon>
        <taxon>Caligidae</taxon>
        <taxon>Lepeophtheirus</taxon>
    </lineage>
</organism>
<dbReference type="PRINTS" id="PR00678">
    <property type="entry name" value="PI3KINASEP85"/>
</dbReference>
<dbReference type="SUPFAM" id="SSF55550">
    <property type="entry name" value="SH2 domain"/>
    <property type="match status" value="1"/>
</dbReference>
<keyword evidence="1" id="KW-0727">SH2 domain</keyword>
<dbReference type="Gene3D" id="3.30.505.10">
    <property type="entry name" value="SH2 domain"/>
    <property type="match status" value="1"/>
</dbReference>
<keyword evidence="3" id="KW-1185">Reference proteome</keyword>
<evidence type="ECO:0000313" key="2">
    <source>
        <dbReference type="EMBL" id="CAF2896101.1"/>
    </source>
</evidence>
<gene>
    <name evidence="2" type="ORF">LSAA_6999</name>
</gene>
<dbReference type="Gene3D" id="1.10.287.1490">
    <property type="match status" value="1"/>
</dbReference>
<evidence type="ECO:0000256" key="1">
    <source>
        <dbReference type="ARBA" id="ARBA00022999"/>
    </source>
</evidence>
<dbReference type="FunFam" id="3.30.505.10:FF:000080">
    <property type="entry name" value="Pi3K21B, isoform C"/>
    <property type="match status" value="1"/>
</dbReference>